<feature type="transmembrane region" description="Helical" evidence="6">
    <location>
        <begin position="63"/>
        <end position="87"/>
    </location>
</feature>
<sequence length="343" mass="39080">MAPTKKVLRVKESGIPSEEGSKWKYFHIFITICGPLFLIYLNLRCEKNQCVLFQLPLVVPTHVGAYFSTTATLMLFGFFALVFLFSLSAAHSSKKEKSFPSAFYHGSCTTLTLAQVELKYFFYVHVGLVALALLDLLVLLDFALKHTVTAPLAFLATTQYLLVAHTLLYESFLMKKPFIDSEKLGFFWLLKVLLYLPFFHSLPVLYTSVTEIVLPKPAMLADCVLFLFGFIIYTSSIHQKENFAVDPNAYRSLKSITVPGRRLLISGYWGIVQKPDYLGYMIIWLSWIIACGLSGLSLVVLTIIYITMFVWLHQAAQVKKTKYHSGWTRYINVVPKKVIPYVY</sequence>
<evidence type="ECO:0000256" key="5">
    <source>
        <dbReference type="ARBA" id="ARBA00023136"/>
    </source>
</evidence>
<evidence type="ECO:0000256" key="3">
    <source>
        <dbReference type="ARBA" id="ARBA00022692"/>
    </source>
</evidence>
<evidence type="ECO:0000256" key="2">
    <source>
        <dbReference type="ARBA" id="ARBA00005402"/>
    </source>
</evidence>
<dbReference type="RefSeq" id="XP_012944950.1">
    <property type="nucleotide sequence ID" value="XM_013089496.1"/>
</dbReference>
<evidence type="ECO:0000313" key="7">
    <source>
        <dbReference type="Proteomes" id="UP000694888"/>
    </source>
</evidence>
<dbReference type="PANTHER" id="PTHR21257">
    <property type="entry name" value="DELTA(14)-STEROL REDUCTASE"/>
    <property type="match status" value="1"/>
</dbReference>
<reference evidence="8" key="1">
    <citation type="submission" date="2025-08" db="UniProtKB">
        <authorList>
            <consortium name="RefSeq"/>
        </authorList>
    </citation>
    <scope>IDENTIFICATION</scope>
</reference>
<dbReference type="Pfam" id="PF01222">
    <property type="entry name" value="ERG4_ERG24"/>
    <property type="match status" value="1"/>
</dbReference>
<comment type="similarity">
    <text evidence="2">Belongs to the ERG4/ERG24 family.</text>
</comment>
<dbReference type="InterPro" id="IPR001171">
    <property type="entry name" value="ERG24_DHCR-like"/>
</dbReference>
<dbReference type="Gene3D" id="1.20.120.1630">
    <property type="match status" value="1"/>
</dbReference>
<gene>
    <name evidence="8" type="primary">LOC101847917</name>
</gene>
<accession>A0ABM1AC94</accession>
<feature type="transmembrane region" description="Helical" evidence="6">
    <location>
        <begin position="120"/>
        <end position="140"/>
    </location>
</feature>
<evidence type="ECO:0000256" key="4">
    <source>
        <dbReference type="ARBA" id="ARBA00022989"/>
    </source>
</evidence>
<keyword evidence="3 6" id="KW-0812">Transmembrane</keyword>
<feature type="transmembrane region" description="Helical" evidence="6">
    <location>
        <begin position="25"/>
        <end position="43"/>
    </location>
</feature>
<protein>
    <submittedName>
        <fullName evidence="8">Delta(14)-sterol reductase TM7SF2</fullName>
    </submittedName>
</protein>
<evidence type="ECO:0000256" key="1">
    <source>
        <dbReference type="ARBA" id="ARBA00004141"/>
    </source>
</evidence>
<dbReference type="GeneID" id="101847917"/>
<feature type="transmembrane region" description="Helical" evidence="6">
    <location>
        <begin position="152"/>
        <end position="172"/>
    </location>
</feature>
<keyword evidence="5 6" id="KW-0472">Membrane</keyword>
<feature type="transmembrane region" description="Helical" evidence="6">
    <location>
        <begin position="218"/>
        <end position="235"/>
    </location>
</feature>
<feature type="transmembrane region" description="Helical" evidence="6">
    <location>
        <begin position="284"/>
        <end position="312"/>
    </location>
</feature>
<organism evidence="7 8">
    <name type="scientific">Aplysia californica</name>
    <name type="common">California sea hare</name>
    <dbReference type="NCBI Taxonomy" id="6500"/>
    <lineage>
        <taxon>Eukaryota</taxon>
        <taxon>Metazoa</taxon>
        <taxon>Spiralia</taxon>
        <taxon>Lophotrochozoa</taxon>
        <taxon>Mollusca</taxon>
        <taxon>Gastropoda</taxon>
        <taxon>Heterobranchia</taxon>
        <taxon>Euthyneura</taxon>
        <taxon>Tectipleura</taxon>
        <taxon>Aplysiida</taxon>
        <taxon>Aplysioidea</taxon>
        <taxon>Aplysiidae</taxon>
        <taxon>Aplysia</taxon>
    </lineage>
</organism>
<proteinExistence type="inferred from homology"/>
<name>A0ABM1AC94_APLCA</name>
<dbReference type="PANTHER" id="PTHR21257:SF52">
    <property type="entry name" value="DELTA(14)-STEROL REDUCTASE TM7SF2"/>
    <property type="match status" value="1"/>
</dbReference>
<dbReference type="Proteomes" id="UP000694888">
    <property type="component" value="Unplaced"/>
</dbReference>
<feature type="transmembrane region" description="Helical" evidence="6">
    <location>
        <begin position="184"/>
        <end position="206"/>
    </location>
</feature>
<keyword evidence="4 6" id="KW-1133">Transmembrane helix</keyword>
<evidence type="ECO:0000256" key="6">
    <source>
        <dbReference type="SAM" id="Phobius"/>
    </source>
</evidence>
<keyword evidence="7" id="KW-1185">Reference proteome</keyword>
<evidence type="ECO:0000313" key="8">
    <source>
        <dbReference type="RefSeq" id="XP_012944950.1"/>
    </source>
</evidence>
<comment type="subcellular location">
    <subcellularLocation>
        <location evidence="1">Membrane</location>
        <topology evidence="1">Multi-pass membrane protein</topology>
    </subcellularLocation>
</comment>